<accession>A0ABW4BM00</accession>
<dbReference type="PANTHER" id="PTHR46797:SF2">
    <property type="entry name" value="TRANSCRIPTIONAL REGULATOR"/>
    <property type="match status" value="1"/>
</dbReference>
<evidence type="ECO:0000259" key="2">
    <source>
        <dbReference type="PROSITE" id="PS50943"/>
    </source>
</evidence>
<organism evidence="3 4">
    <name type="scientific">Lapidilactobacillus gannanensis</name>
    <dbReference type="NCBI Taxonomy" id="2486002"/>
    <lineage>
        <taxon>Bacteria</taxon>
        <taxon>Bacillati</taxon>
        <taxon>Bacillota</taxon>
        <taxon>Bacilli</taxon>
        <taxon>Lactobacillales</taxon>
        <taxon>Lactobacillaceae</taxon>
        <taxon>Lapidilactobacillus</taxon>
    </lineage>
</organism>
<keyword evidence="4" id="KW-1185">Reference proteome</keyword>
<sequence>MVFGQKLRALRILKNLTQEELGERTDLTKGYISQLENDQASPTVETLQDILTVLGVSLAEFFQEGTATTPVLFNGAQQVTHEDEALGYQLTWLITDSNEREMEPVLLTIAPGGRFKPFDPSPAETFAYVVRGKVRLAFGEELVTASVHESLYFSAKSPHQLLNPFQKPVTLLLVATESYL</sequence>
<name>A0ABW4BM00_9LACO</name>
<proteinExistence type="predicted"/>
<dbReference type="Pfam" id="PF01381">
    <property type="entry name" value="HTH_3"/>
    <property type="match status" value="1"/>
</dbReference>
<dbReference type="InterPro" id="IPR001387">
    <property type="entry name" value="Cro/C1-type_HTH"/>
</dbReference>
<dbReference type="RefSeq" id="WP_125647479.1">
    <property type="nucleotide sequence ID" value="NZ_JBHTOH010000038.1"/>
</dbReference>
<dbReference type="PROSITE" id="PS50943">
    <property type="entry name" value="HTH_CROC1"/>
    <property type="match status" value="1"/>
</dbReference>
<evidence type="ECO:0000313" key="4">
    <source>
        <dbReference type="Proteomes" id="UP001597191"/>
    </source>
</evidence>
<evidence type="ECO:0000313" key="3">
    <source>
        <dbReference type="EMBL" id="MFD1411267.1"/>
    </source>
</evidence>
<dbReference type="Pfam" id="PF07883">
    <property type="entry name" value="Cupin_2"/>
    <property type="match status" value="1"/>
</dbReference>
<evidence type="ECO:0000256" key="1">
    <source>
        <dbReference type="ARBA" id="ARBA00023125"/>
    </source>
</evidence>
<dbReference type="SUPFAM" id="SSF51182">
    <property type="entry name" value="RmlC-like cupins"/>
    <property type="match status" value="1"/>
</dbReference>
<protein>
    <submittedName>
        <fullName evidence="3">Helix-turn-helix domain-containing protein</fullName>
    </submittedName>
</protein>
<dbReference type="Gene3D" id="2.60.120.10">
    <property type="entry name" value="Jelly Rolls"/>
    <property type="match status" value="1"/>
</dbReference>
<dbReference type="CDD" id="cd02209">
    <property type="entry name" value="cupin_XRE_C"/>
    <property type="match status" value="1"/>
</dbReference>
<dbReference type="InterPro" id="IPR014710">
    <property type="entry name" value="RmlC-like_jellyroll"/>
</dbReference>
<reference evidence="4" key="1">
    <citation type="journal article" date="2019" name="Int. J. Syst. Evol. Microbiol.">
        <title>The Global Catalogue of Microorganisms (GCM) 10K type strain sequencing project: providing services to taxonomists for standard genome sequencing and annotation.</title>
        <authorList>
            <consortium name="The Broad Institute Genomics Platform"/>
            <consortium name="The Broad Institute Genome Sequencing Center for Infectious Disease"/>
            <person name="Wu L."/>
            <person name="Ma J."/>
        </authorList>
    </citation>
    <scope>NUCLEOTIDE SEQUENCE [LARGE SCALE GENOMIC DNA]</scope>
    <source>
        <strain evidence="4">CCM 8937</strain>
    </source>
</reference>
<dbReference type="PANTHER" id="PTHR46797">
    <property type="entry name" value="HTH-TYPE TRANSCRIPTIONAL REGULATOR"/>
    <property type="match status" value="1"/>
</dbReference>
<dbReference type="Proteomes" id="UP001597191">
    <property type="component" value="Unassembled WGS sequence"/>
</dbReference>
<keyword evidence="1" id="KW-0238">DNA-binding</keyword>
<dbReference type="EMBL" id="JBHTOH010000038">
    <property type="protein sequence ID" value="MFD1411267.1"/>
    <property type="molecule type" value="Genomic_DNA"/>
</dbReference>
<dbReference type="InterPro" id="IPR013096">
    <property type="entry name" value="Cupin_2"/>
</dbReference>
<gene>
    <name evidence="3" type="ORF">ACFQ4R_06590</name>
</gene>
<comment type="caution">
    <text evidence="3">The sequence shown here is derived from an EMBL/GenBank/DDBJ whole genome shotgun (WGS) entry which is preliminary data.</text>
</comment>
<dbReference type="InterPro" id="IPR010982">
    <property type="entry name" value="Lambda_DNA-bd_dom_sf"/>
</dbReference>
<dbReference type="SMART" id="SM00530">
    <property type="entry name" value="HTH_XRE"/>
    <property type="match status" value="1"/>
</dbReference>
<dbReference type="SUPFAM" id="SSF47413">
    <property type="entry name" value="lambda repressor-like DNA-binding domains"/>
    <property type="match status" value="1"/>
</dbReference>
<dbReference type="InterPro" id="IPR011051">
    <property type="entry name" value="RmlC_Cupin_sf"/>
</dbReference>
<dbReference type="InterPro" id="IPR050807">
    <property type="entry name" value="TransReg_Diox_bact_type"/>
</dbReference>
<feature type="domain" description="HTH cro/C1-type" evidence="2">
    <location>
        <begin position="7"/>
        <end position="61"/>
    </location>
</feature>
<dbReference type="CDD" id="cd00093">
    <property type="entry name" value="HTH_XRE"/>
    <property type="match status" value="1"/>
</dbReference>
<dbReference type="Gene3D" id="1.10.260.40">
    <property type="entry name" value="lambda repressor-like DNA-binding domains"/>
    <property type="match status" value="1"/>
</dbReference>